<dbReference type="AlphaFoldDB" id="F5VER0"/>
<proteinExistence type="predicted"/>
<dbReference type="Proteomes" id="UP000006227">
    <property type="component" value="Unassembled WGS sequence"/>
</dbReference>
<accession>F5VER0</accession>
<name>F5VER0_9LACO</name>
<gene>
    <name evidence="1" type="ORF">NIAS840_01046</name>
</gene>
<protein>
    <submittedName>
        <fullName evidence="1">Uncharacterized protein</fullName>
    </submittedName>
</protein>
<evidence type="ECO:0000313" key="1">
    <source>
        <dbReference type="EMBL" id="EGL99328.1"/>
    </source>
</evidence>
<organism evidence="1 2">
    <name type="scientific">Ligilactobacillus salivarius NIAS840</name>
    <dbReference type="NCBI Taxonomy" id="1029822"/>
    <lineage>
        <taxon>Bacteria</taxon>
        <taxon>Bacillati</taxon>
        <taxon>Bacillota</taxon>
        <taxon>Bacilli</taxon>
        <taxon>Lactobacillales</taxon>
        <taxon>Lactobacillaceae</taxon>
        <taxon>Ligilactobacillus</taxon>
    </lineage>
</organism>
<reference evidence="1 2" key="1">
    <citation type="journal article" date="2011" name="J. Bacteriol.">
        <title>Genome Sequence of Lactobacillus salivarius NIAS840, Isolated from Chicken Intestine.</title>
        <authorList>
            <person name="Ham J.S."/>
            <person name="Kim H.W."/>
            <person name="Seol K.H."/>
            <person name="Jang A."/>
            <person name="Jeong S.G."/>
            <person name="Oh M.H."/>
            <person name="Kim D.H."/>
            <person name="Kang D.K."/>
            <person name="Kim G.B."/>
            <person name="Cha C.J."/>
        </authorList>
    </citation>
    <scope>NUCLEOTIDE SEQUENCE [LARGE SCALE GENOMIC DNA]</scope>
    <source>
        <strain evidence="1 2">NIAS840</strain>
    </source>
</reference>
<comment type="caution">
    <text evidence="1">The sequence shown here is derived from an EMBL/GenBank/DDBJ whole genome shotgun (WGS) entry which is preliminary data.</text>
</comment>
<dbReference type="PATRIC" id="fig|1029822.3.peg.1045"/>
<evidence type="ECO:0000313" key="2">
    <source>
        <dbReference type="Proteomes" id="UP000006227"/>
    </source>
</evidence>
<dbReference type="EMBL" id="AFMN01000001">
    <property type="protein sequence ID" value="EGL99328.1"/>
    <property type="molecule type" value="Genomic_DNA"/>
</dbReference>
<dbReference type="RefSeq" id="WP_003706013.1">
    <property type="nucleotide sequence ID" value="NZ_AFMN01000001.1"/>
</dbReference>
<sequence>MQNLNTISFKDKKIFLDNTEIKGVTDIEIKKHANDTADVILKIKSSIKDLDDD</sequence>